<dbReference type="EMBL" id="JANPWB010000011">
    <property type="protein sequence ID" value="KAJ1122155.1"/>
    <property type="molecule type" value="Genomic_DNA"/>
</dbReference>
<keyword evidence="3" id="KW-1185">Reference proteome</keyword>
<name>A0AAV7P4S4_PLEWA</name>
<dbReference type="Proteomes" id="UP001066276">
    <property type="component" value="Chromosome 7"/>
</dbReference>
<evidence type="ECO:0000313" key="2">
    <source>
        <dbReference type="EMBL" id="KAJ1122155.1"/>
    </source>
</evidence>
<feature type="compositionally biased region" description="Basic residues" evidence="1">
    <location>
        <begin position="139"/>
        <end position="150"/>
    </location>
</feature>
<sequence length="256" mass="27368">MGRGWEAGGLRVQLADAVRASGQQHRTSALRVCGTLSVPRGTEAGRASRVGAPRATCLFVFSTLIAQPGTELQPVFAALHNCQTHGTSPARGNVPQVAGSLAQRGWETVPPSVETPAALYPCCSPTPVPLLAWGIGRKPGRPKITSRSKVRPGMERCGGHRRKKRGEDEGERTEEGAPVREVGHRCMGERKGVKNGKSEMSEGERGVWRESKGGSAGIKQFEEKRWTGARSGGGALIKADSGRKEEVWEGKERDGA</sequence>
<organism evidence="2 3">
    <name type="scientific">Pleurodeles waltl</name>
    <name type="common">Iberian ribbed newt</name>
    <dbReference type="NCBI Taxonomy" id="8319"/>
    <lineage>
        <taxon>Eukaryota</taxon>
        <taxon>Metazoa</taxon>
        <taxon>Chordata</taxon>
        <taxon>Craniata</taxon>
        <taxon>Vertebrata</taxon>
        <taxon>Euteleostomi</taxon>
        <taxon>Amphibia</taxon>
        <taxon>Batrachia</taxon>
        <taxon>Caudata</taxon>
        <taxon>Salamandroidea</taxon>
        <taxon>Salamandridae</taxon>
        <taxon>Pleurodelinae</taxon>
        <taxon>Pleurodeles</taxon>
    </lineage>
</organism>
<gene>
    <name evidence="2" type="ORF">NDU88_000659</name>
</gene>
<feature type="compositionally biased region" description="Basic and acidic residues" evidence="1">
    <location>
        <begin position="173"/>
        <end position="212"/>
    </location>
</feature>
<dbReference type="AlphaFoldDB" id="A0AAV7P4S4"/>
<feature type="compositionally biased region" description="Basic and acidic residues" evidence="1">
    <location>
        <begin position="240"/>
        <end position="256"/>
    </location>
</feature>
<comment type="caution">
    <text evidence="2">The sequence shown here is derived from an EMBL/GenBank/DDBJ whole genome shotgun (WGS) entry which is preliminary data.</text>
</comment>
<accession>A0AAV7P4S4</accession>
<reference evidence="2" key="1">
    <citation type="journal article" date="2022" name="bioRxiv">
        <title>Sequencing and chromosome-scale assembly of the giantPleurodeles waltlgenome.</title>
        <authorList>
            <person name="Brown T."/>
            <person name="Elewa A."/>
            <person name="Iarovenko S."/>
            <person name="Subramanian E."/>
            <person name="Araus A.J."/>
            <person name="Petzold A."/>
            <person name="Susuki M."/>
            <person name="Suzuki K.-i.T."/>
            <person name="Hayashi T."/>
            <person name="Toyoda A."/>
            <person name="Oliveira C."/>
            <person name="Osipova E."/>
            <person name="Leigh N.D."/>
            <person name="Simon A."/>
            <person name="Yun M.H."/>
        </authorList>
    </citation>
    <scope>NUCLEOTIDE SEQUENCE</scope>
    <source>
        <strain evidence="2">20211129_DDA</strain>
        <tissue evidence="2">Liver</tissue>
    </source>
</reference>
<protein>
    <submittedName>
        <fullName evidence="2">Uncharacterized protein</fullName>
    </submittedName>
</protein>
<feature type="region of interest" description="Disordered" evidence="1">
    <location>
        <begin position="139"/>
        <end position="256"/>
    </location>
</feature>
<proteinExistence type="predicted"/>
<evidence type="ECO:0000256" key="1">
    <source>
        <dbReference type="SAM" id="MobiDB-lite"/>
    </source>
</evidence>
<evidence type="ECO:0000313" key="3">
    <source>
        <dbReference type="Proteomes" id="UP001066276"/>
    </source>
</evidence>